<dbReference type="Gene3D" id="3.90.1530.30">
    <property type="match status" value="1"/>
</dbReference>
<evidence type="ECO:0000313" key="4">
    <source>
        <dbReference type="Proteomes" id="UP001501094"/>
    </source>
</evidence>
<dbReference type="PANTHER" id="PTHR33375:SF1">
    <property type="entry name" value="CHROMOSOME-PARTITIONING PROTEIN PARB-RELATED"/>
    <property type="match status" value="1"/>
</dbReference>
<dbReference type="InterPro" id="IPR036086">
    <property type="entry name" value="ParB/Sulfiredoxin_sf"/>
</dbReference>
<sequence>MPEEQLGGLDVAIDGITVGVRHRKELGDLQTLAASIEKLGLLQPITITPNRVLVCGWRRLEAVRLLGWTQVRTWIRSGLSDNALQLLAQHDENVLRAAYSKTEQARLYQEFKDVLREDARRRQEASRFGARSASREAAAPAPEAETNDSVIVGAVESTAPDTLTNPGGTGDLRDQAALLASGRKSWQALERIGRLMDHSVDEGLPGEIREAAAEAVARIEDGGQVAPEWDSIQTMLQATQGQAPAAETHDDADAPPAGPAAAPAAPAARVTKYALRVWATTWEQISRLLDDHDPQVLGPALPVRDWETLCDVQHRLTALVAAMETARHDSAASAGDVGRADTTASSAAAGEPDQRPGTVGSADHAVPVRVGAPS</sequence>
<evidence type="ECO:0000313" key="3">
    <source>
        <dbReference type="EMBL" id="GAA1873935.1"/>
    </source>
</evidence>
<feature type="region of interest" description="Disordered" evidence="1">
    <location>
        <begin position="241"/>
        <end position="265"/>
    </location>
</feature>
<feature type="region of interest" description="Disordered" evidence="1">
    <location>
        <begin position="125"/>
        <end position="149"/>
    </location>
</feature>
<feature type="domain" description="ParB-like N-terminal" evidence="2">
    <location>
        <begin position="9"/>
        <end position="92"/>
    </location>
</feature>
<feature type="compositionally biased region" description="Low complexity" evidence="1">
    <location>
        <begin position="126"/>
        <end position="144"/>
    </location>
</feature>
<dbReference type="InterPro" id="IPR003115">
    <property type="entry name" value="ParB_N"/>
</dbReference>
<dbReference type="Proteomes" id="UP001501094">
    <property type="component" value="Unassembled WGS sequence"/>
</dbReference>
<keyword evidence="4" id="KW-1185">Reference proteome</keyword>
<dbReference type="RefSeq" id="WP_344105837.1">
    <property type="nucleotide sequence ID" value="NZ_BAAANL010000009.1"/>
</dbReference>
<gene>
    <name evidence="3" type="ORF">GCM10009751_36790</name>
</gene>
<name>A0ABN2NQ66_9MICO</name>
<protein>
    <recommendedName>
        <fullName evidence="2">ParB-like N-terminal domain-containing protein</fullName>
    </recommendedName>
</protein>
<dbReference type="EMBL" id="BAAANL010000009">
    <property type="protein sequence ID" value="GAA1873935.1"/>
    <property type="molecule type" value="Genomic_DNA"/>
</dbReference>
<dbReference type="SMART" id="SM00470">
    <property type="entry name" value="ParB"/>
    <property type="match status" value="1"/>
</dbReference>
<dbReference type="Pfam" id="PF02195">
    <property type="entry name" value="ParB_N"/>
    <property type="match status" value="1"/>
</dbReference>
<comment type="caution">
    <text evidence="3">The sequence shown here is derived from an EMBL/GenBank/DDBJ whole genome shotgun (WGS) entry which is preliminary data.</text>
</comment>
<proteinExistence type="predicted"/>
<organism evidence="3 4">
    <name type="scientific">Myceligenerans crystallogenes</name>
    <dbReference type="NCBI Taxonomy" id="316335"/>
    <lineage>
        <taxon>Bacteria</taxon>
        <taxon>Bacillati</taxon>
        <taxon>Actinomycetota</taxon>
        <taxon>Actinomycetes</taxon>
        <taxon>Micrococcales</taxon>
        <taxon>Promicromonosporaceae</taxon>
        <taxon>Myceligenerans</taxon>
    </lineage>
</organism>
<evidence type="ECO:0000256" key="1">
    <source>
        <dbReference type="SAM" id="MobiDB-lite"/>
    </source>
</evidence>
<dbReference type="PANTHER" id="PTHR33375">
    <property type="entry name" value="CHROMOSOME-PARTITIONING PROTEIN PARB-RELATED"/>
    <property type="match status" value="1"/>
</dbReference>
<feature type="region of interest" description="Disordered" evidence="1">
    <location>
        <begin position="329"/>
        <end position="374"/>
    </location>
</feature>
<evidence type="ECO:0000259" key="2">
    <source>
        <dbReference type="SMART" id="SM00470"/>
    </source>
</evidence>
<reference evidence="3 4" key="1">
    <citation type="journal article" date="2019" name="Int. J. Syst. Evol. Microbiol.">
        <title>The Global Catalogue of Microorganisms (GCM) 10K type strain sequencing project: providing services to taxonomists for standard genome sequencing and annotation.</title>
        <authorList>
            <consortium name="The Broad Institute Genomics Platform"/>
            <consortium name="The Broad Institute Genome Sequencing Center for Infectious Disease"/>
            <person name="Wu L."/>
            <person name="Ma J."/>
        </authorList>
    </citation>
    <scope>NUCLEOTIDE SEQUENCE [LARGE SCALE GENOMIC DNA]</scope>
    <source>
        <strain evidence="3 4">JCM 14326</strain>
    </source>
</reference>
<accession>A0ABN2NQ66</accession>
<dbReference type="InterPro" id="IPR050336">
    <property type="entry name" value="Chromosome_partition/occlusion"/>
</dbReference>
<dbReference type="SUPFAM" id="SSF110849">
    <property type="entry name" value="ParB/Sulfiredoxin"/>
    <property type="match status" value="1"/>
</dbReference>